<keyword evidence="3" id="KW-1185">Reference proteome</keyword>
<dbReference type="InterPro" id="IPR018960">
    <property type="entry name" value="DUF1990"/>
</dbReference>
<proteinExistence type="predicted"/>
<evidence type="ECO:0000313" key="3">
    <source>
        <dbReference type="Proteomes" id="UP000053398"/>
    </source>
</evidence>
<reference evidence="2 3" key="1">
    <citation type="submission" date="2015-10" db="EMBL/GenBank/DDBJ databases">
        <title>Draft genome sequence of Streptomyces corchorusii DSM 40340, type strain for the species Streptomyces corchorusii.</title>
        <authorList>
            <person name="Ruckert C."/>
            <person name="Winkler A."/>
            <person name="Kalinowski J."/>
            <person name="Kampfer P."/>
            <person name="Glaeser S."/>
        </authorList>
    </citation>
    <scope>NUCLEOTIDE SEQUENCE [LARGE SCALE GENOMIC DNA]</scope>
    <source>
        <strain evidence="2 3">DSM 40340</strain>
    </source>
</reference>
<feature type="domain" description="DUF1990" evidence="1">
    <location>
        <begin position="36"/>
        <end position="194"/>
    </location>
</feature>
<protein>
    <recommendedName>
        <fullName evidence="1">DUF1990 domain-containing protein</fullName>
    </recommendedName>
</protein>
<dbReference type="Proteomes" id="UP000053398">
    <property type="component" value="Unassembled WGS sequence"/>
</dbReference>
<sequence length="243" mass="27788">MSSLGNWAFGRLDAVQAWRDLADARVNYSVDEVRRPSWNIDVHRTALPAERPGPPEPAGPWERACRLVRDYEFSPPEIVRALYDPAAPLLGRDMLLEARFHGMHFYCGVRVTRVVDEVRDGADRVWGWAYETLEGHLERGRATYEVVKRQDTGEVLFVVSCHSQGAPTLDRITFLGWRVFGRRTQLRFYRRCAERLRLFVEAELRGQEPLPGRSPVVGRLVCAPSDTRMHRTDALAIHRVAPA</sequence>
<dbReference type="Pfam" id="PF09348">
    <property type="entry name" value="DUF1990"/>
    <property type="match status" value="1"/>
</dbReference>
<dbReference type="EMBL" id="LMWP01000035">
    <property type="protein sequence ID" value="KUN20371.1"/>
    <property type="molecule type" value="Genomic_DNA"/>
</dbReference>
<evidence type="ECO:0000259" key="1">
    <source>
        <dbReference type="Pfam" id="PF09348"/>
    </source>
</evidence>
<evidence type="ECO:0000313" key="2">
    <source>
        <dbReference type="EMBL" id="KUN20371.1"/>
    </source>
</evidence>
<organism evidence="2 3">
    <name type="scientific">Streptomyces corchorusii</name>
    <name type="common">Streptomyces chibaensis</name>
    <dbReference type="NCBI Taxonomy" id="1903"/>
    <lineage>
        <taxon>Bacteria</taxon>
        <taxon>Bacillati</taxon>
        <taxon>Actinomycetota</taxon>
        <taxon>Actinomycetes</taxon>
        <taxon>Kitasatosporales</taxon>
        <taxon>Streptomycetaceae</taxon>
        <taxon>Streptomyces</taxon>
    </lineage>
</organism>
<accession>A0A101PZ61</accession>
<gene>
    <name evidence="2" type="ORF">AQJ11_29720</name>
</gene>
<dbReference type="RefSeq" id="WP_059265205.1">
    <property type="nucleotide sequence ID" value="NZ_KQ948362.1"/>
</dbReference>
<name>A0A101PZ61_STRCK</name>
<dbReference type="AlphaFoldDB" id="A0A101PZ61"/>
<comment type="caution">
    <text evidence="2">The sequence shown here is derived from an EMBL/GenBank/DDBJ whole genome shotgun (WGS) entry which is preliminary data.</text>
</comment>